<dbReference type="KEGG" id="kne:92181600"/>
<evidence type="ECO:0000313" key="2">
    <source>
        <dbReference type="Proteomes" id="UP001388673"/>
    </source>
</evidence>
<accession>A0AAW0YXI8</accession>
<gene>
    <name evidence="1" type="ORF">IAR55_004342</name>
</gene>
<comment type="caution">
    <text evidence="1">The sequence shown here is derived from an EMBL/GenBank/DDBJ whole genome shotgun (WGS) entry which is preliminary data.</text>
</comment>
<keyword evidence="2" id="KW-1185">Reference proteome</keyword>
<dbReference type="GeneID" id="92181600"/>
<dbReference type="Proteomes" id="UP001388673">
    <property type="component" value="Unassembled WGS sequence"/>
</dbReference>
<proteinExistence type="predicted"/>
<evidence type="ECO:0000313" key="1">
    <source>
        <dbReference type="EMBL" id="KAK8850424.1"/>
    </source>
</evidence>
<sequence length="144" mass="15892">MSSTTTSTTTQPLTVDVLKERARLAMTTLCNDRSELPNFPITRSLAHPLSKMQHDDYPPFDNLDAYLSFYSGHLKENPSFHCDVHDVVAELVAGGKGGGKAWVFSTITGWQEGVGAKESVDMMVFDQDGMLLSNKDVQRPTNKV</sequence>
<protein>
    <recommendedName>
        <fullName evidence="3">SnoaL-like domain-containing protein</fullName>
    </recommendedName>
</protein>
<dbReference type="RefSeq" id="XP_066801855.1">
    <property type="nucleotide sequence ID" value="XM_066947441.1"/>
</dbReference>
<evidence type="ECO:0008006" key="3">
    <source>
        <dbReference type="Google" id="ProtNLM"/>
    </source>
</evidence>
<dbReference type="AlphaFoldDB" id="A0AAW0YXI8"/>
<dbReference type="EMBL" id="JBCAWK010000008">
    <property type="protein sequence ID" value="KAK8850424.1"/>
    <property type="molecule type" value="Genomic_DNA"/>
</dbReference>
<reference evidence="1 2" key="1">
    <citation type="journal article" date="2024" name="bioRxiv">
        <title>Comparative genomics of Cryptococcus and Kwoniella reveals pathogenesis evolution and contrasting karyotype dynamics via intercentromeric recombination or chromosome fusion.</title>
        <authorList>
            <person name="Coelho M.A."/>
            <person name="David-Palma M."/>
            <person name="Shea T."/>
            <person name="Bowers K."/>
            <person name="McGinley-Smith S."/>
            <person name="Mohammad A.W."/>
            <person name="Gnirke A."/>
            <person name="Yurkov A.M."/>
            <person name="Nowrousian M."/>
            <person name="Sun S."/>
            <person name="Cuomo C.A."/>
            <person name="Heitman J."/>
        </authorList>
    </citation>
    <scope>NUCLEOTIDE SEQUENCE [LARGE SCALE GENOMIC DNA]</scope>
    <source>
        <strain evidence="1 2">CBS 13917</strain>
    </source>
</reference>
<organism evidence="1 2">
    <name type="scientific">Kwoniella newhampshirensis</name>
    <dbReference type="NCBI Taxonomy" id="1651941"/>
    <lineage>
        <taxon>Eukaryota</taxon>
        <taxon>Fungi</taxon>
        <taxon>Dikarya</taxon>
        <taxon>Basidiomycota</taxon>
        <taxon>Agaricomycotina</taxon>
        <taxon>Tremellomycetes</taxon>
        <taxon>Tremellales</taxon>
        <taxon>Cryptococcaceae</taxon>
        <taxon>Kwoniella</taxon>
    </lineage>
</organism>
<name>A0AAW0YXI8_9TREE</name>